<dbReference type="OrthoDB" id="17845at2759"/>
<evidence type="ECO:0000313" key="2">
    <source>
        <dbReference type="EMBL" id="RWR72921.1"/>
    </source>
</evidence>
<dbReference type="GO" id="GO:0004252">
    <property type="term" value="F:serine-type endopeptidase activity"/>
    <property type="evidence" value="ECO:0007669"/>
    <property type="project" value="InterPro"/>
</dbReference>
<comment type="caution">
    <text evidence="2">The sequence shown here is derived from an EMBL/GenBank/DDBJ whole genome shotgun (WGS) entry which is preliminary data.</text>
</comment>
<gene>
    <name evidence="2" type="ORF">CKAN_00116900</name>
</gene>
<dbReference type="FunFam" id="2.40.10.10:FF:000096">
    <property type="entry name" value="Glyoxysomal processing protease glyoxysomal"/>
    <property type="match status" value="1"/>
</dbReference>
<reference evidence="2 3" key="1">
    <citation type="journal article" date="2019" name="Nat. Plants">
        <title>Stout camphor tree genome fills gaps in understanding of flowering plant genome evolution.</title>
        <authorList>
            <person name="Chaw S.M."/>
            <person name="Liu Y.C."/>
            <person name="Wu Y.W."/>
            <person name="Wang H.Y."/>
            <person name="Lin C.I."/>
            <person name="Wu C.S."/>
            <person name="Ke H.M."/>
            <person name="Chang L.Y."/>
            <person name="Hsu C.Y."/>
            <person name="Yang H.T."/>
            <person name="Sudianto E."/>
            <person name="Hsu M.H."/>
            <person name="Wu K.P."/>
            <person name="Wang L.N."/>
            <person name="Leebens-Mack J.H."/>
            <person name="Tsai I.J."/>
        </authorList>
    </citation>
    <scope>NUCLEOTIDE SEQUENCE [LARGE SCALE GENOMIC DNA]</scope>
    <source>
        <strain evidence="3">cv. Chaw 1501</strain>
        <tissue evidence="2">Young leaves</tissue>
    </source>
</reference>
<dbReference type="AlphaFoldDB" id="A0A3S3M461"/>
<organism evidence="2 3">
    <name type="scientific">Cinnamomum micranthum f. kanehirae</name>
    <dbReference type="NCBI Taxonomy" id="337451"/>
    <lineage>
        <taxon>Eukaryota</taxon>
        <taxon>Viridiplantae</taxon>
        <taxon>Streptophyta</taxon>
        <taxon>Embryophyta</taxon>
        <taxon>Tracheophyta</taxon>
        <taxon>Spermatophyta</taxon>
        <taxon>Magnoliopsida</taxon>
        <taxon>Magnoliidae</taxon>
        <taxon>Laurales</taxon>
        <taxon>Lauraceae</taxon>
        <taxon>Cinnamomum</taxon>
    </lineage>
</organism>
<sequence length="743" mass="80570">MELTEIVEVARNISVMVKIHGPDPKGLKMRRHAFHLHELGKTTLSASGMLIPDSLSESPIIKHLCGYEWQQNLPVSWSTLVLTTASIVEPFLRGDCRNDTSVQVLPNLIPGAQINVLAESKKKAVGSINDLDYGTPEWLPAQLLAVVDVPASSLAVQSLVEAHGSLLEHGWDVGWSLAPLSNSTQPVTDALQTTVSNEMKSSLESRMFSALDKSSSPNRVALSITRIALLGVATTNLKDLSHINVSPRSKKGDLLLAMGSPFGALSPLHFLNSISVGVVSNCCPPDSPDSSLLMADLRCLPGMEGGPVFGDHAHLIGILTRPLRQRAGGAEVQLVITWDAIATTASDQLQRNPERAMKSQGLCNEKKLWPLGKAGSQEYMNYMCNRPVSLRSKQLPFEKVLSSVVLITVGDGAWASGIILNNHGLILTNAHLLEPWRFGKMDISKTPASSILFEKPACEHEETDGRKIRISDASRGEKDVASTRDSKNKSYKRICVRLDHVEPRIWCDARVVYISKGPVDIALVQLESLPSQLCPIVPHFTCPSPGSKVHVIGHGLFGPQSGLLPSISSGFVGRVVEIQKPLHFYECGVLDNKERRLPVMIETTAAVHPGVSGGAVVNSDGLMIGLVTSNARHRGGTVIPHLNFSIPCTALKSVFEFSKDMQDPSVLRAMDKPNEFLSSVWALKPLPPTPSPSLQRSLLEKSNEGKGTRFARFLAEKQSEFSQAGQNQPSKAVKFSTSLPSKL</sequence>
<dbReference type="SUPFAM" id="SSF50494">
    <property type="entry name" value="Trypsin-like serine proteases"/>
    <property type="match status" value="2"/>
</dbReference>
<dbReference type="EMBL" id="QPKB01000001">
    <property type="protein sequence ID" value="RWR72921.1"/>
    <property type="molecule type" value="Genomic_DNA"/>
</dbReference>
<evidence type="ECO:0000256" key="1">
    <source>
        <dbReference type="SAM" id="MobiDB-lite"/>
    </source>
</evidence>
<dbReference type="InterPro" id="IPR043504">
    <property type="entry name" value="Peptidase_S1_PA_chymotrypsin"/>
</dbReference>
<dbReference type="STRING" id="337451.A0A3S3M461"/>
<dbReference type="InterPro" id="IPR009003">
    <property type="entry name" value="Peptidase_S1_PA"/>
</dbReference>
<name>A0A3S3M461_9MAGN</name>
<accession>A0A3S3M461</accession>
<dbReference type="InterPro" id="IPR039245">
    <property type="entry name" value="TYSND1/DEG15"/>
</dbReference>
<feature type="region of interest" description="Disordered" evidence="1">
    <location>
        <begin position="720"/>
        <end position="743"/>
    </location>
</feature>
<proteinExistence type="predicted"/>
<dbReference type="GO" id="GO:0005777">
    <property type="term" value="C:peroxisome"/>
    <property type="evidence" value="ECO:0007669"/>
    <property type="project" value="InterPro"/>
</dbReference>
<dbReference type="PANTHER" id="PTHR21004:SF0">
    <property type="entry name" value="PEROXISOMAL LEADER PEPTIDE-PROCESSING PROTEASE"/>
    <property type="match status" value="1"/>
</dbReference>
<keyword evidence="2" id="KW-0378">Hydrolase</keyword>
<dbReference type="FunFam" id="2.40.10.10:FF:000074">
    <property type="entry name" value="glyoxysomal processing protease, glyoxysomal-like"/>
    <property type="match status" value="1"/>
</dbReference>
<feature type="region of interest" description="Disordered" evidence="1">
    <location>
        <begin position="463"/>
        <end position="484"/>
    </location>
</feature>
<dbReference type="Pfam" id="PF13365">
    <property type="entry name" value="Trypsin_2"/>
    <property type="match status" value="2"/>
</dbReference>
<dbReference type="PANTHER" id="PTHR21004">
    <property type="entry name" value="SERINE PROTEASE-RELATED"/>
    <property type="match status" value="1"/>
</dbReference>
<protein>
    <submittedName>
        <fullName evidence="2">Glyoxysomal processing protease, glyoxysomal</fullName>
    </submittedName>
</protein>
<keyword evidence="3" id="KW-1185">Reference proteome</keyword>
<keyword evidence="2" id="KW-0645">Protease</keyword>
<evidence type="ECO:0000313" key="3">
    <source>
        <dbReference type="Proteomes" id="UP000283530"/>
    </source>
</evidence>
<dbReference type="GO" id="GO:0016485">
    <property type="term" value="P:protein processing"/>
    <property type="evidence" value="ECO:0007669"/>
    <property type="project" value="InterPro"/>
</dbReference>
<dbReference type="Gene3D" id="2.40.10.10">
    <property type="entry name" value="Trypsin-like serine proteases"/>
    <property type="match status" value="3"/>
</dbReference>
<dbReference type="Proteomes" id="UP000283530">
    <property type="component" value="Unassembled WGS sequence"/>
</dbReference>